<organism evidence="1 2">
    <name type="scientific">Pediococcus acidilactici DSM 20284</name>
    <dbReference type="NCBI Taxonomy" id="862514"/>
    <lineage>
        <taxon>Bacteria</taxon>
        <taxon>Bacillati</taxon>
        <taxon>Bacillota</taxon>
        <taxon>Bacilli</taxon>
        <taxon>Lactobacillales</taxon>
        <taxon>Lactobacillaceae</taxon>
        <taxon>Pediococcus</taxon>
        <taxon>Pediococcus acidilactici group</taxon>
    </lineage>
</organism>
<evidence type="ECO:0000313" key="1">
    <source>
        <dbReference type="EMBL" id="EFL95710.1"/>
    </source>
</evidence>
<proteinExistence type="predicted"/>
<dbReference type="HOGENOM" id="CLU_3293846_0_0_9"/>
<gene>
    <name evidence="1" type="ORF">HMPREF0623_0746</name>
</gene>
<dbReference type="EMBL" id="AEEG01000003">
    <property type="protein sequence ID" value="EFL95710.1"/>
    <property type="molecule type" value="Genomic_DNA"/>
</dbReference>
<dbReference type="AlphaFoldDB" id="E0NFZ1"/>
<accession>E0NFZ1</accession>
<evidence type="ECO:0000313" key="2">
    <source>
        <dbReference type="Proteomes" id="UP000004470"/>
    </source>
</evidence>
<name>E0NFZ1_PEDAC</name>
<sequence>MHSSFQLRNKQPHLTNQKIPSTIGTLEALPFLEGIFNIFR</sequence>
<dbReference type="Proteomes" id="UP000004470">
    <property type="component" value="Unassembled WGS sequence"/>
</dbReference>
<keyword evidence="2" id="KW-1185">Reference proteome</keyword>
<protein>
    <submittedName>
        <fullName evidence="1">Uncharacterized protein</fullName>
    </submittedName>
</protein>
<comment type="caution">
    <text evidence="1">The sequence shown here is derived from an EMBL/GenBank/DDBJ whole genome shotgun (WGS) entry which is preliminary data.</text>
</comment>
<reference evidence="1" key="1">
    <citation type="submission" date="2010-07" db="EMBL/GenBank/DDBJ databases">
        <authorList>
            <person name="Muzny D."/>
            <person name="Qin X."/>
            <person name="Deng J."/>
            <person name="Jiang H."/>
            <person name="Liu Y."/>
            <person name="Qu J."/>
            <person name="Song X.-Z."/>
            <person name="Zhang L."/>
            <person name="Thornton R."/>
            <person name="Coyle M."/>
            <person name="Francisco L."/>
            <person name="Jackson L."/>
            <person name="Javaid M."/>
            <person name="Korchina V."/>
            <person name="Kovar C."/>
            <person name="Mata R."/>
            <person name="Mathew T."/>
            <person name="Ngo R."/>
            <person name="Nguyen L."/>
            <person name="Nguyen N."/>
            <person name="Okwuonu G."/>
            <person name="Ongeri F."/>
            <person name="Pham C."/>
            <person name="Simmons D."/>
            <person name="Wilczek-Boney K."/>
            <person name="Hale W."/>
            <person name="Jakkamsetti A."/>
            <person name="Pham P."/>
            <person name="Ruth R."/>
            <person name="San Lucas F."/>
            <person name="Warren J."/>
            <person name="Zhang J."/>
            <person name="Zhao Z."/>
            <person name="Zhou C."/>
            <person name="Zhu D."/>
            <person name="Lee S."/>
            <person name="Bess C."/>
            <person name="Blankenburg K."/>
            <person name="Forbes L."/>
            <person name="Fu Q."/>
            <person name="Gubbala S."/>
            <person name="Hirani K."/>
            <person name="Jayaseelan J.C."/>
            <person name="Lara F."/>
            <person name="Munidasa M."/>
            <person name="Palculict T."/>
            <person name="Patil S."/>
            <person name="Pu L.-L."/>
            <person name="Saada N."/>
            <person name="Tang L."/>
            <person name="Weissenberger G."/>
            <person name="Zhu Y."/>
            <person name="Hemphill L."/>
            <person name="Shang Y."/>
            <person name="Youmans B."/>
            <person name="Ayvaz T."/>
            <person name="Ross M."/>
            <person name="Santibanez J."/>
            <person name="Aqrawi P."/>
            <person name="Gross S."/>
            <person name="Joshi V."/>
            <person name="Fowler G."/>
            <person name="Nazareth L."/>
            <person name="Reid J."/>
            <person name="Worley K."/>
            <person name="Petrosino J."/>
            <person name="Highlander S."/>
            <person name="Gibbs R."/>
        </authorList>
    </citation>
    <scope>NUCLEOTIDE SEQUENCE [LARGE SCALE GENOMIC DNA]</scope>
    <source>
        <strain evidence="1">DSM 20284</strain>
    </source>
</reference>